<feature type="region of interest" description="Disordered" evidence="2">
    <location>
        <begin position="1"/>
        <end position="47"/>
    </location>
</feature>
<sequence>MTFNHRESLTETEHHIGNLVDSAKRAKDKAKEKTKQLFSPAETRPLTDDEDDIFADAAFDSAQALKQASENRGRSTSEAIRDDLKSAKYLVTHPRRVMRSKATHIASEKLGRQHPLLTLDRDQDLLDAHDAFSQAVSSNASDTSDIENVISELDEAHGRVQKVEQQRESLQTAWILSRHVSRVKVVRPLSRPAKSQFKKEDRFEWERYLGYMALYYTRNFTSGYIDDFTSPPFDLEDLARIIERIAITSAPWQSFLVKVRQVYMWKDPKQTAKWLALYLVLWYTQHIVAYFYFYVIYSTLRNRFRETSIRTVRESVGRAIDRKARVQAWGELIQRHGQHDWLEQFLDEIGPMIQLQLGDLADLLEILVNFHRWERSSLTLATLFFFSCSLLISLCADMEFCMKLVWFIAGGAFFLTYPISANFPKYRLLLSHWRWVFWDIPTHAELAILTLQRKAASKEANFEEFEYKDDDRRAVRPKKLASSYSFKVHDSVEGRCQLTVARECLTISAKDGSERKWPFSSFVEIRKLDHIDVQSTSTLKNLSRLHSRYAEVLQFRFLDDTDLTVLLHPADRDRVFNLVLAWSGLKWQCLRMERHNTLDSERSNLDRAIKRAFL</sequence>
<keyword evidence="3" id="KW-0472">Membrane</keyword>
<dbReference type="OrthoDB" id="1708389at2759"/>
<name>V9DCZ6_9EURO</name>
<dbReference type="PANTHER" id="PTHR37402:SF1">
    <property type="entry name" value="GRAM DOMAIN-CONTAINING PROTEIN 4"/>
    <property type="match status" value="1"/>
</dbReference>
<dbReference type="HOGENOM" id="CLU_022814_1_0_1"/>
<dbReference type="VEuPathDB" id="FungiDB:G647_04095"/>
<dbReference type="EMBL" id="KB822704">
    <property type="protein sequence ID" value="ETI24725.1"/>
    <property type="molecule type" value="Genomic_DNA"/>
</dbReference>
<dbReference type="GeneID" id="19982588"/>
<organism evidence="4 5">
    <name type="scientific">Cladophialophora carrionii CBS 160.54</name>
    <dbReference type="NCBI Taxonomy" id="1279043"/>
    <lineage>
        <taxon>Eukaryota</taxon>
        <taxon>Fungi</taxon>
        <taxon>Dikarya</taxon>
        <taxon>Ascomycota</taxon>
        <taxon>Pezizomycotina</taxon>
        <taxon>Eurotiomycetes</taxon>
        <taxon>Chaetothyriomycetidae</taxon>
        <taxon>Chaetothyriales</taxon>
        <taxon>Herpotrichiellaceae</taxon>
        <taxon>Cladophialophora</taxon>
    </lineage>
</organism>
<dbReference type="Proteomes" id="UP000030678">
    <property type="component" value="Unassembled WGS sequence"/>
</dbReference>
<dbReference type="AlphaFoldDB" id="V9DCZ6"/>
<protein>
    <submittedName>
        <fullName evidence="4">Uncharacterized protein</fullName>
    </submittedName>
</protein>
<proteinExistence type="predicted"/>
<evidence type="ECO:0000256" key="1">
    <source>
        <dbReference type="SAM" id="Coils"/>
    </source>
</evidence>
<accession>V9DCZ6</accession>
<evidence type="ECO:0000256" key="2">
    <source>
        <dbReference type="SAM" id="MobiDB-lite"/>
    </source>
</evidence>
<feature type="compositionally biased region" description="Basic and acidic residues" evidence="2">
    <location>
        <begin position="1"/>
        <end position="35"/>
    </location>
</feature>
<feature type="transmembrane region" description="Helical" evidence="3">
    <location>
        <begin position="274"/>
        <end position="295"/>
    </location>
</feature>
<dbReference type="PANTHER" id="PTHR37402">
    <property type="entry name" value="GRAM DOMAIN-CONTAINING PROTEIN 4"/>
    <property type="match status" value="1"/>
</dbReference>
<keyword evidence="3" id="KW-0812">Transmembrane</keyword>
<dbReference type="GO" id="GO:0006915">
    <property type="term" value="P:apoptotic process"/>
    <property type="evidence" value="ECO:0007669"/>
    <property type="project" value="InterPro"/>
</dbReference>
<evidence type="ECO:0000256" key="3">
    <source>
        <dbReference type="SAM" id="Phobius"/>
    </source>
</evidence>
<gene>
    <name evidence="4" type="ORF">G647_04095</name>
</gene>
<keyword evidence="3" id="KW-1133">Transmembrane helix</keyword>
<dbReference type="RefSeq" id="XP_008726661.1">
    <property type="nucleotide sequence ID" value="XM_008728439.1"/>
</dbReference>
<feature type="coiled-coil region" evidence="1">
    <location>
        <begin position="146"/>
        <end position="173"/>
    </location>
</feature>
<dbReference type="InterPro" id="IPR037847">
    <property type="entry name" value="GRAMDC4"/>
</dbReference>
<evidence type="ECO:0000313" key="5">
    <source>
        <dbReference type="Proteomes" id="UP000030678"/>
    </source>
</evidence>
<feature type="transmembrane region" description="Helical" evidence="3">
    <location>
        <begin position="404"/>
        <end position="424"/>
    </location>
</feature>
<evidence type="ECO:0000313" key="4">
    <source>
        <dbReference type="EMBL" id="ETI24725.1"/>
    </source>
</evidence>
<keyword evidence="1" id="KW-0175">Coiled coil</keyword>
<reference evidence="4 5" key="1">
    <citation type="submission" date="2013-03" db="EMBL/GenBank/DDBJ databases">
        <title>The Genome Sequence of Cladophialophora carrionii CBS 160.54.</title>
        <authorList>
            <consortium name="The Broad Institute Genomics Platform"/>
            <person name="Cuomo C."/>
            <person name="de Hoog S."/>
            <person name="Gorbushina A."/>
            <person name="Walker B."/>
            <person name="Young S.K."/>
            <person name="Zeng Q."/>
            <person name="Gargeya S."/>
            <person name="Fitzgerald M."/>
            <person name="Haas B."/>
            <person name="Abouelleil A."/>
            <person name="Allen A.W."/>
            <person name="Alvarado L."/>
            <person name="Arachchi H.M."/>
            <person name="Berlin A.M."/>
            <person name="Chapman S.B."/>
            <person name="Gainer-Dewar J."/>
            <person name="Goldberg J."/>
            <person name="Griggs A."/>
            <person name="Gujja S."/>
            <person name="Hansen M."/>
            <person name="Howarth C."/>
            <person name="Imamovic A."/>
            <person name="Ireland A."/>
            <person name="Larimer J."/>
            <person name="McCowan C."/>
            <person name="Murphy C."/>
            <person name="Pearson M."/>
            <person name="Poon T.W."/>
            <person name="Priest M."/>
            <person name="Roberts A."/>
            <person name="Saif S."/>
            <person name="Shea T."/>
            <person name="Sisk P."/>
            <person name="Sykes S."/>
            <person name="Wortman J."/>
            <person name="Nusbaum C."/>
            <person name="Birren B."/>
        </authorList>
    </citation>
    <scope>NUCLEOTIDE SEQUENCE [LARGE SCALE GENOMIC DNA]</scope>
    <source>
        <strain evidence="4 5">CBS 160.54</strain>
    </source>
</reference>